<comment type="similarity">
    <text evidence="1">Belongs to the tryptophan dimethylallyltransferase family.</text>
</comment>
<sequence length="370" mass="41843">MLCYSRSSIPSQTDRTTHPKNWYGRLGFVLMNLLQNAGYSQDHQDQLLRNLSLLVVPHLGPLLPPGAPVWRSFMTDDHTPVEVSWDFHTGCQQPTIRYSFEPIAADAGTVHNPNNTGASQRFKQCLVEKFPATDTTWFDHFQECLVKNTSKANSEGHNSTTFWAFDLIEKGASVKAYFFPGAAAHATGRTNLQVTLEAVASAPGYSPRDFPSLGIYTDFAARDSSIGHEMDMLALDFEPLERSRLKIYFRNRRTDFASVRENMSLGGLVAEPNLDKGLLRLRKLWDAFFDPAGIADEIPLPHVDHRTAGILYNVEFRFRKRLPLVKVYIPVRHYAQNDAYISEALIAKRRNLAVAAMSAKFYRRCIDQTL</sequence>
<dbReference type="PANTHER" id="PTHR40627">
    <property type="entry name" value="INDOLE PRENYLTRANSFERASE TDIB-RELATED"/>
    <property type="match status" value="1"/>
</dbReference>
<dbReference type="CDD" id="cd13929">
    <property type="entry name" value="PT-DMATS_CymD"/>
    <property type="match status" value="1"/>
</dbReference>
<dbReference type="SFLD" id="SFLDS00036">
    <property type="entry name" value="Aromatic_Prenyltransferase"/>
    <property type="match status" value="1"/>
</dbReference>
<proteinExistence type="inferred from homology"/>
<evidence type="ECO:0000256" key="2">
    <source>
        <dbReference type="ARBA" id="ARBA00022679"/>
    </source>
</evidence>
<dbReference type="InterPro" id="IPR033964">
    <property type="entry name" value="ABBA"/>
</dbReference>
<dbReference type="GeneID" id="70297774"/>
<dbReference type="RefSeq" id="XP_046120284.1">
    <property type="nucleotide sequence ID" value="XM_046266871.1"/>
</dbReference>
<dbReference type="InterPro" id="IPR017795">
    <property type="entry name" value="ABBA_NscD-like"/>
</dbReference>
<reference evidence="3" key="1">
    <citation type="journal article" date="2021" name="IMA Fungus">
        <title>Genomic characterization of three marine fungi, including Emericellopsis atlantica sp. nov. with signatures of a generalist lifestyle and marine biomass degradation.</title>
        <authorList>
            <person name="Hagestad O.C."/>
            <person name="Hou L."/>
            <person name="Andersen J.H."/>
            <person name="Hansen E.H."/>
            <person name="Altermark B."/>
            <person name="Li C."/>
            <person name="Kuhnert E."/>
            <person name="Cox R.J."/>
            <person name="Crous P.W."/>
            <person name="Spatafora J.W."/>
            <person name="Lail K."/>
            <person name="Amirebrahimi M."/>
            <person name="Lipzen A."/>
            <person name="Pangilinan J."/>
            <person name="Andreopoulos W."/>
            <person name="Hayes R.D."/>
            <person name="Ng V."/>
            <person name="Grigoriev I.V."/>
            <person name="Jackson S.A."/>
            <person name="Sutton T.D.S."/>
            <person name="Dobson A.D.W."/>
            <person name="Rama T."/>
        </authorList>
    </citation>
    <scope>NUCLEOTIDE SEQUENCE</scope>
    <source>
        <strain evidence="3">TS7</strain>
    </source>
</reference>
<protein>
    <submittedName>
        <fullName evidence="3">Aromatic prenyltransferase</fullName>
    </submittedName>
</protein>
<organism evidence="3 4">
    <name type="scientific">Emericellopsis atlantica</name>
    <dbReference type="NCBI Taxonomy" id="2614577"/>
    <lineage>
        <taxon>Eukaryota</taxon>
        <taxon>Fungi</taxon>
        <taxon>Dikarya</taxon>
        <taxon>Ascomycota</taxon>
        <taxon>Pezizomycotina</taxon>
        <taxon>Sordariomycetes</taxon>
        <taxon>Hypocreomycetidae</taxon>
        <taxon>Hypocreales</taxon>
        <taxon>Bionectriaceae</taxon>
        <taxon>Emericellopsis</taxon>
    </lineage>
</organism>
<dbReference type="PANTHER" id="PTHR40627:SF4">
    <property type="entry name" value="PRENYLTRANSFERASE ASQH1-RELATED"/>
    <property type="match status" value="1"/>
</dbReference>
<evidence type="ECO:0000313" key="4">
    <source>
        <dbReference type="Proteomes" id="UP000887229"/>
    </source>
</evidence>
<name>A0A9P7ZQJ2_9HYPO</name>
<dbReference type="GO" id="GO:0009820">
    <property type="term" value="P:alkaloid metabolic process"/>
    <property type="evidence" value="ECO:0007669"/>
    <property type="project" value="InterPro"/>
</dbReference>
<keyword evidence="4" id="KW-1185">Reference proteome</keyword>
<dbReference type="Proteomes" id="UP000887229">
    <property type="component" value="Unassembled WGS sequence"/>
</dbReference>
<keyword evidence="2" id="KW-0808">Transferase</keyword>
<dbReference type="AlphaFoldDB" id="A0A9P7ZQJ2"/>
<evidence type="ECO:0000313" key="3">
    <source>
        <dbReference type="EMBL" id="KAG9256360.1"/>
    </source>
</evidence>
<comment type="caution">
    <text evidence="3">The sequence shown here is derived from an EMBL/GenBank/DDBJ whole genome shotgun (WGS) entry which is preliminary data.</text>
</comment>
<dbReference type="OrthoDB" id="5392033at2759"/>
<dbReference type="NCBIfam" id="TIGR03429">
    <property type="entry name" value="arom_pren_DMATS"/>
    <property type="match status" value="1"/>
</dbReference>
<gene>
    <name evidence="3" type="ORF">F5Z01DRAFT_742235</name>
</gene>
<accession>A0A9P7ZQJ2</accession>
<dbReference type="Pfam" id="PF11991">
    <property type="entry name" value="Trp_DMAT"/>
    <property type="match status" value="1"/>
</dbReference>
<evidence type="ECO:0000256" key="1">
    <source>
        <dbReference type="ARBA" id="ARBA00010209"/>
    </source>
</evidence>
<dbReference type="EMBL" id="MU251248">
    <property type="protein sequence ID" value="KAG9256360.1"/>
    <property type="molecule type" value="Genomic_DNA"/>
</dbReference>
<dbReference type="GO" id="GO:0016765">
    <property type="term" value="F:transferase activity, transferring alkyl or aryl (other than methyl) groups"/>
    <property type="evidence" value="ECO:0007669"/>
    <property type="project" value="InterPro"/>
</dbReference>